<organism evidence="1 2">
    <name type="scientific">Rodentibacter genomosp. 1</name>
    <dbReference type="NCBI Taxonomy" id="1908264"/>
    <lineage>
        <taxon>Bacteria</taxon>
        <taxon>Pseudomonadati</taxon>
        <taxon>Pseudomonadota</taxon>
        <taxon>Gammaproteobacteria</taxon>
        <taxon>Pasteurellales</taxon>
        <taxon>Pasteurellaceae</taxon>
        <taxon>Rodentibacter</taxon>
    </lineage>
</organism>
<protein>
    <submittedName>
        <fullName evidence="1">Uncharacterized protein</fullName>
    </submittedName>
</protein>
<reference evidence="1 2" key="1">
    <citation type="submission" date="2016-10" db="EMBL/GenBank/DDBJ databases">
        <title>Rodentibacter gen. nov. and new species.</title>
        <authorList>
            <person name="Christensen H."/>
        </authorList>
    </citation>
    <scope>NUCLEOTIDE SEQUENCE [LARGE SCALE GENOMIC DNA]</scope>
    <source>
        <strain evidence="2">ppn416</strain>
    </source>
</reference>
<evidence type="ECO:0000313" key="1">
    <source>
        <dbReference type="EMBL" id="OOF51793.1"/>
    </source>
</evidence>
<dbReference type="Proteomes" id="UP000188481">
    <property type="component" value="Unassembled WGS sequence"/>
</dbReference>
<gene>
    <name evidence="1" type="ORF">BKK54_02105</name>
</gene>
<sequence>MAFIIAGVAAVAAGYGLKKVFDDKNKSDISKTYNTLNELGKILLDLGEDSTKYIKLSKRLSEIINKEIYTGNDERISKFVSYFSNRDDVSEKNITFAVWGSETLNSLSFMPLMPPKEWVDENGLEDISVDKWAKKCMGYREISDSDIKKLAKYIDKIEIIKKQIEQVYEYVKFYSNYLTIVLTRNDLDNHKESIVEAIHQRLCAMDSLVGSLPPIDLLIEDNIGIAENAMKMRIHLNNMNISVNNFSKELFENLHMDKLSDK</sequence>
<comment type="caution">
    <text evidence="1">The sequence shown here is derived from an EMBL/GenBank/DDBJ whole genome shotgun (WGS) entry which is preliminary data.</text>
</comment>
<evidence type="ECO:0000313" key="2">
    <source>
        <dbReference type="Proteomes" id="UP000188481"/>
    </source>
</evidence>
<dbReference type="AlphaFoldDB" id="A0A1V3J8P9"/>
<accession>A0A1V3J8P9</accession>
<proteinExistence type="predicted"/>
<name>A0A1V3J8P9_9PAST</name>
<keyword evidence="2" id="KW-1185">Reference proteome</keyword>
<dbReference type="EMBL" id="MLHN01000003">
    <property type="protein sequence ID" value="OOF51793.1"/>
    <property type="molecule type" value="Genomic_DNA"/>
</dbReference>
<dbReference type="RefSeq" id="WP_077541063.1">
    <property type="nucleotide sequence ID" value="NZ_MLHN01000003.1"/>
</dbReference>